<dbReference type="Gene3D" id="3.40.630.30">
    <property type="match status" value="1"/>
</dbReference>
<reference evidence="2" key="1">
    <citation type="journal article" date="2020" name="mSystems">
        <title>Genome- and Community-Level Interaction Insights into Carbon Utilization and Element Cycling Functions of Hydrothermarchaeota in Hydrothermal Sediment.</title>
        <authorList>
            <person name="Zhou Z."/>
            <person name="Liu Y."/>
            <person name="Xu W."/>
            <person name="Pan J."/>
            <person name="Luo Z.H."/>
            <person name="Li M."/>
        </authorList>
    </citation>
    <scope>NUCLEOTIDE SEQUENCE [LARGE SCALE GENOMIC DNA]</scope>
    <source>
        <strain evidence="2">HyVt-533</strain>
    </source>
</reference>
<name>A0A7V5P0V5_9BACT</name>
<proteinExistence type="predicted"/>
<dbReference type="InterPro" id="IPR054597">
    <property type="entry name" value="FeeM_cat"/>
</dbReference>
<comment type="caution">
    <text evidence="2">The sequence shown here is derived from an EMBL/GenBank/DDBJ whole genome shotgun (WGS) entry which is preliminary data.</text>
</comment>
<evidence type="ECO:0000259" key="1">
    <source>
        <dbReference type="Pfam" id="PF21926"/>
    </source>
</evidence>
<dbReference type="EMBL" id="DROK01000198">
    <property type="protein sequence ID" value="HHI97552.1"/>
    <property type="molecule type" value="Genomic_DNA"/>
</dbReference>
<accession>A0A7V5P0V5</accession>
<evidence type="ECO:0000313" key="2">
    <source>
        <dbReference type="EMBL" id="HHI97552.1"/>
    </source>
</evidence>
<dbReference type="Proteomes" id="UP000886101">
    <property type="component" value="Unassembled WGS sequence"/>
</dbReference>
<dbReference type="InterPro" id="IPR016181">
    <property type="entry name" value="Acyl_CoA_acyltransferase"/>
</dbReference>
<dbReference type="Pfam" id="PF21926">
    <property type="entry name" value="FeeM"/>
    <property type="match status" value="1"/>
</dbReference>
<protein>
    <recommendedName>
        <fullName evidence="1">N-acyl amino acid synthase FeeM catalytic core domain-containing protein</fullName>
    </recommendedName>
</protein>
<sequence length="237" mass="28121">MSHFRIGEENWWRLRRLKLSKAAESLLDSQGVRVISSKDPLEQKVFLDFVKARYEELEILPPHCALPAYPWRFFAAYLPGQKGPASCAALLEERLPCAEVYPKELRKIKGWRRKVAEITLLATRADWEARNTIFHLFRAIYRYATRHKITDLVVCINPKHADFYEKILLFRRKGERKKHPFLPGLAVILEHLDLKRAPREYFRVYQHFPPEFNLYQFFAGQEIANPSRQNRRFRIGL</sequence>
<dbReference type="AlphaFoldDB" id="A0A7V5P0V5"/>
<gene>
    <name evidence="2" type="ORF">ENJ96_06840</name>
</gene>
<organism evidence="2">
    <name type="scientific">Thermodesulfatator atlanticus</name>
    <dbReference type="NCBI Taxonomy" id="501497"/>
    <lineage>
        <taxon>Bacteria</taxon>
        <taxon>Pseudomonadati</taxon>
        <taxon>Thermodesulfobacteriota</taxon>
        <taxon>Thermodesulfobacteria</taxon>
        <taxon>Thermodesulfobacteriales</taxon>
        <taxon>Thermodesulfatatoraceae</taxon>
        <taxon>Thermodesulfatator</taxon>
    </lineage>
</organism>
<dbReference type="SUPFAM" id="SSF55729">
    <property type="entry name" value="Acyl-CoA N-acyltransferases (Nat)"/>
    <property type="match status" value="1"/>
</dbReference>
<feature type="domain" description="N-acyl amino acid synthase FeeM catalytic core" evidence="1">
    <location>
        <begin position="93"/>
        <end position="193"/>
    </location>
</feature>